<dbReference type="PANTHER" id="PTHR34702:SF1">
    <property type="entry name" value="NA(+)_H(+) ANTIPORTER SUBUNIT F"/>
    <property type="match status" value="1"/>
</dbReference>
<comment type="caution">
    <text evidence="10">The sequence shown here is derived from an EMBL/GenBank/DDBJ whole genome shotgun (WGS) entry which is preliminary data.</text>
</comment>
<evidence type="ECO:0000256" key="1">
    <source>
        <dbReference type="ARBA" id="ARBA00004651"/>
    </source>
</evidence>
<keyword evidence="4 8" id="KW-1003">Cell membrane</keyword>
<dbReference type="EMBL" id="QZCG01000012">
    <property type="protein sequence ID" value="RJE83129.1"/>
    <property type="molecule type" value="Genomic_DNA"/>
</dbReference>
<dbReference type="AlphaFoldDB" id="A0A418SQC8"/>
<evidence type="ECO:0000256" key="6">
    <source>
        <dbReference type="ARBA" id="ARBA00022989"/>
    </source>
</evidence>
<feature type="transmembrane region" description="Helical" evidence="9">
    <location>
        <begin position="6"/>
        <end position="25"/>
    </location>
</feature>
<dbReference type="GO" id="GO:0015385">
    <property type="term" value="F:sodium:proton antiporter activity"/>
    <property type="evidence" value="ECO:0007669"/>
    <property type="project" value="TreeGrafter"/>
</dbReference>
<comment type="similarity">
    <text evidence="2 8">Belongs to the CPA3 antiporters (TC 2.A.63) subunit F family.</text>
</comment>
<proteinExistence type="inferred from homology"/>
<evidence type="ECO:0000256" key="5">
    <source>
        <dbReference type="ARBA" id="ARBA00022692"/>
    </source>
</evidence>
<organism evidence="10 11">
    <name type="scientific">Paracoccus onubensis</name>
    <dbReference type="NCBI Taxonomy" id="1675788"/>
    <lineage>
        <taxon>Bacteria</taxon>
        <taxon>Pseudomonadati</taxon>
        <taxon>Pseudomonadota</taxon>
        <taxon>Alphaproteobacteria</taxon>
        <taxon>Rhodobacterales</taxon>
        <taxon>Paracoccaceae</taxon>
        <taxon>Paracoccus</taxon>
    </lineage>
</organism>
<evidence type="ECO:0000313" key="10">
    <source>
        <dbReference type="EMBL" id="RJE83129.1"/>
    </source>
</evidence>
<keyword evidence="7 8" id="KW-0472">Membrane</keyword>
<dbReference type="PANTHER" id="PTHR34702">
    <property type="entry name" value="NA(+)/H(+) ANTIPORTER SUBUNIT F1"/>
    <property type="match status" value="1"/>
</dbReference>
<evidence type="ECO:0000256" key="2">
    <source>
        <dbReference type="ARBA" id="ARBA00009212"/>
    </source>
</evidence>
<evidence type="ECO:0000256" key="8">
    <source>
        <dbReference type="PIRNR" id="PIRNR028784"/>
    </source>
</evidence>
<dbReference type="Proteomes" id="UP000284202">
    <property type="component" value="Unassembled WGS sequence"/>
</dbReference>
<dbReference type="PIRSF" id="PIRSF028784">
    <property type="entry name" value="MrpF"/>
    <property type="match status" value="1"/>
</dbReference>
<keyword evidence="3 8" id="KW-0813">Transport</keyword>
<gene>
    <name evidence="10" type="ORF">D3P04_16885</name>
</gene>
<accession>A0A418SQC8</accession>
<comment type="subcellular location">
    <subcellularLocation>
        <location evidence="1 8">Cell membrane</location>
        <topology evidence="1 8">Multi-pass membrane protein</topology>
    </subcellularLocation>
</comment>
<evidence type="ECO:0000313" key="11">
    <source>
        <dbReference type="Proteomes" id="UP000284202"/>
    </source>
</evidence>
<keyword evidence="8" id="KW-0406">Ion transport</keyword>
<dbReference type="OrthoDB" id="9800226at2"/>
<sequence length="89" mass="10024">MIEYALYFAFCCFGLGLLFCLYRILFAPGVSDRILALDTMTVNMIAVIALFGILHDTTMYFEIMMLLAMVGFVSTVAYAKFILRGDVIE</sequence>
<dbReference type="InterPro" id="IPR007208">
    <property type="entry name" value="MrpF/PhaF-like"/>
</dbReference>
<feature type="transmembrane region" description="Helical" evidence="9">
    <location>
        <begin position="60"/>
        <end position="83"/>
    </location>
</feature>
<dbReference type="NCBIfam" id="NF004812">
    <property type="entry name" value="PRK06161.1"/>
    <property type="match status" value="1"/>
</dbReference>
<dbReference type="GO" id="GO:0005886">
    <property type="term" value="C:plasma membrane"/>
    <property type="evidence" value="ECO:0007669"/>
    <property type="project" value="UniProtKB-SubCell"/>
</dbReference>
<keyword evidence="8" id="KW-0050">Antiport</keyword>
<name>A0A418SQC8_9RHOB</name>
<protein>
    <submittedName>
        <fullName evidence="10">K+/H+ antiporter subunit F</fullName>
    </submittedName>
</protein>
<reference evidence="11" key="1">
    <citation type="submission" date="2018-09" db="EMBL/GenBank/DDBJ databases">
        <title>Acidovorax cavernicola nov. sp. isolated from Gruta de las Maravillas (Aracena, Spain).</title>
        <authorList>
            <person name="Jurado V."/>
            <person name="Gutierrez-Patricio S."/>
            <person name="Gonzalez-Pimentel J.L."/>
            <person name="Miller A.Z."/>
            <person name="Laiz L."/>
            <person name="Saiz-Jimenez C."/>
        </authorList>
    </citation>
    <scope>NUCLEOTIDE SEQUENCE [LARGE SCALE GENOMIC DNA]</scope>
    <source>
        <strain evidence="11">1011MAR3C25</strain>
    </source>
</reference>
<evidence type="ECO:0000256" key="7">
    <source>
        <dbReference type="ARBA" id="ARBA00023136"/>
    </source>
</evidence>
<keyword evidence="5 9" id="KW-0812">Transmembrane</keyword>
<dbReference type="Pfam" id="PF04066">
    <property type="entry name" value="MrpF_PhaF"/>
    <property type="match status" value="1"/>
</dbReference>
<dbReference type="RefSeq" id="WP_119750944.1">
    <property type="nucleotide sequence ID" value="NZ_JAUUTZ010000032.1"/>
</dbReference>
<evidence type="ECO:0000256" key="9">
    <source>
        <dbReference type="SAM" id="Phobius"/>
    </source>
</evidence>
<feature type="transmembrane region" description="Helical" evidence="9">
    <location>
        <begin position="34"/>
        <end position="54"/>
    </location>
</feature>
<keyword evidence="6 9" id="KW-1133">Transmembrane helix</keyword>
<evidence type="ECO:0000256" key="3">
    <source>
        <dbReference type="ARBA" id="ARBA00022448"/>
    </source>
</evidence>
<evidence type="ECO:0000256" key="4">
    <source>
        <dbReference type="ARBA" id="ARBA00022475"/>
    </source>
</evidence>
<keyword evidence="11" id="KW-1185">Reference proteome</keyword>